<protein>
    <submittedName>
        <fullName evidence="2">Uncharacterized protein</fullName>
    </submittedName>
</protein>
<name>A0A8T2R8U4_CERRI</name>
<sequence>MEKGDHHLAMATLFLPLIAALLLVSLPAPCLAWGEDGHYATCALAEMSRPTALLRYDFQYNFESSAPHYILWRCYEQKGIMYSKRTQIHEGMENPFEPSYLVCQEADHSARDRNACCVTCTILIPGEDLHTSESVSFA</sequence>
<evidence type="ECO:0000256" key="1">
    <source>
        <dbReference type="SAM" id="SignalP"/>
    </source>
</evidence>
<accession>A0A8T2R8U4</accession>
<gene>
    <name evidence="2" type="ORF">KP509_29G085100</name>
</gene>
<evidence type="ECO:0000313" key="2">
    <source>
        <dbReference type="EMBL" id="KAH7292779.1"/>
    </source>
</evidence>
<reference evidence="2" key="1">
    <citation type="submission" date="2021-08" db="EMBL/GenBank/DDBJ databases">
        <title>WGS assembly of Ceratopteris richardii.</title>
        <authorList>
            <person name="Marchant D.B."/>
            <person name="Chen G."/>
            <person name="Jenkins J."/>
            <person name="Shu S."/>
            <person name="Leebens-Mack J."/>
            <person name="Grimwood J."/>
            <person name="Schmutz J."/>
            <person name="Soltis P."/>
            <person name="Soltis D."/>
            <person name="Chen Z.-H."/>
        </authorList>
    </citation>
    <scope>NUCLEOTIDE SEQUENCE</scope>
    <source>
        <strain evidence="2">Whitten #5841</strain>
        <tissue evidence="2">Leaf</tissue>
    </source>
</reference>
<proteinExistence type="predicted"/>
<evidence type="ECO:0000313" key="3">
    <source>
        <dbReference type="Proteomes" id="UP000825935"/>
    </source>
</evidence>
<dbReference type="AlphaFoldDB" id="A0A8T2R8U4"/>
<feature type="signal peptide" evidence="1">
    <location>
        <begin position="1"/>
        <end position="32"/>
    </location>
</feature>
<dbReference type="EMBL" id="CM035434">
    <property type="protein sequence ID" value="KAH7292779.1"/>
    <property type="molecule type" value="Genomic_DNA"/>
</dbReference>
<feature type="chain" id="PRO_5035920901" evidence="1">
    <location>
        <begin position="33"/>
        <end position="138"/>
    </location>
</feature>
<organism evidence="2 3">
    <name type="scientific">Ceratopteris richardii</name>
    <name type="common">Triangle waterfern</name>
    <dbReference type="NCBI Taxonomy" id="49495"/>
    <lineage>
        <taxon>Eukaryota</taxon>
        <taxon>Viridiplantae</taxon>
        <taxon>Streptophyta</taxon>
        <taxon>Embryophyta</taxon>
        <taxon>Tracheophyta</taxon>
        <taxon>Polypodiopsida</taxon>
        <taxon>Polypodiidae</taxon>
        <taxon>Polypodiales</taxon>
        <taxon>Pteridineae</taxon>
        <taxon>Pteridaceae</taxon>
        <taxon>Parkerioideae</taxon>
        <taxon>Ceratopteris</taxon>
    </lineage>
</organism>
<dbReference type="Proteomes" id="UP000825935">
    <property type="component" value="Chromosome 29"/>
</dbReference>
<keyword evidence="3" id="KW-1185">Reference proteome</keyword>
<comment type="caution">
    <text evidence="2">The sequence shown here is derived from an EMBL/GenBank/DDBJ whole genome shotgun (WGS) entry which is preliminary data.</text>
</comment>
<keyword evidence="1" id="KW-0732">Signal</keyword>